<organism evidence="2 3">
    <name type="scientific">Liparis tanakae</name>
    <name type="common">Tanaka's snailfish</name>
    <dbReference type="NCBI Taxonomy" id="230148"/>
    <lineage>
        <taxon>Eukaryota</taxon>
        <taxon>Metazoa</taxon>
        <taxon>Chordata</taxon>
        <taxon>Craniata</taxon>
        <taxon>Vertebrata</taxon>
        <taxon>Euteleostomi</taxon>
        <taxon>Actinopterygii</taxon>
        <taxon>Neopterygii</taxon>
        <taxon>Teleostei</taxon>
        <taxon>Neoteleostei</taxon>
        <taxon>Acanthomorphata</taxon>
        <taxon>Eupercaria</taxon>
        <taxon>Perciformes</taxon>
        <taxon>Cottioidei</taxon>
        <taxon>Cottales</taxon>
        <taxon>Liparidae</taxon>
        <taxon>Liparis</taxon>
    </lineage>
</organism>
<gene>
    <name evidence="2" type="ORF">EYF80_006694</name>
</gene>
<feature type="compositionally biased region" description="Polar residues" evidence="1">
    <location>
        <begin position="1"/>
        <end position="17"/>
    </location>
</feature>
<protein>
    <submittedName>
        <fullName evidence="2">Uncharacterized protein</fullName>
    </submittedName>
</protein>
<sequence>MSTMNGGDISTNSPQITRTDKAHTVTHLDRRRGLGDGEGRKGERRQEIGVSAKTEWWGGNQRSNRTCLPQSVRTLVSGWPDGGTLNQEMRQRAPSVEPLATMKPGGIMRELWLGC</sequence>
<name>A0A4Z2IZA8_9TELE</name>
<keyword evidence="3" id="KW-1185">Reference proteome</keyword>
<feature type="region of interest" description="Disordered" evidence="1">
    <location>
        <begin position="1"/>
        <end position="63"/>
    </location>
</feature>
<dbReference type="Proteomes" id="UP000314294">
    <property type="component" value="Unassembled WGS sequence"/>
</dbReference>
<proteinExistence type="predicted"/>
<accession>A0A4Z2IZA8</accession>
<evidence type="ECO:0000313" key="3">
    <source>
        <dbReference type="Proteomes" id="UP000314294"/>
    </source>
</evidence>
<comment type="caution">
    <text evidence="2">The sequence shown here is derived from an EMBL/GenBank/DDBJ whole genome shotgun (WGS) entry which is preliminary data.</text>
</comment>
<reference evidence="2 3" key="1">
    <citation type="submission" date="2019-03" db="EMBL/GenBank/DDBJ databases">
        <title>First draft genome of Liparis tanakae, snailfish: a comprehensive survey of snailfish specific genes.</title>
        <authorList>
            <person name="Kim W."/>
            <person name="Song I."/>
            <person name="Jeong J.-H."/>
            <person name="Kim D."/>
            <person name="Kim S."/>
            <person name="Ryu S."/>
            <person name="Song J.Y."/>
            <person name="Lee S.K."/>
        </authorList>
    </citation>
    <scope>NUCLEOTIDE SEQUENCE [LARGE SCALE GENOMIC DNA]</scope>
    <source>
        <tissue evidence="2">Muscle</tissue>
    </source>
</reference>
<evidence type="ECO:0000256" key="1">
    <source>
        <dbReference type="SAM" id="MobiDB-lite"/>
    </source>
</evidence>
<feature type="compositionally biased region" description="Basic and acidic residues" evidence="1">
    <location>
        <begin position="18"/>
        <end position="47"/>
    </location>
</feature>
<dbReference type="AlphaFoldDB" id="A0A4Z2IZA8"/>
<dbReference type="EMBL" id="SRLO01000035">
    <property type="protein sequence ID" value="TNN83087.1"/>
    <property type="molecule type" value="Genomic_DNA"/>
</dbReference>
<evidence type="ECO:0000313" key="2">
    <source>
        <dbReference type="EMBL" id="TNN83087.1"/>
    </source>
</evidence>